<feature type="non-terminal residue" evidence="1">
    <location>
        <position position="1"/>
    </location>
</feature>
<evidence type="ECO:0000313" key="1">
    <source>
        <dbReference type="EMBL" id="KAF4402170.1"/>
    </source>
</evidence>
<evidence type="ECO:0000313" key="2">
    <source>
        <dbReference type="Proteomes" id="UP000583929"/>
    </source>
</evidence>
<organism evidence="1 2">
    <name type="scientific">Cannabis sativa</name>
    <name type="common">Hemp</name>
    <name type="synonym">Marijuana</name>
    <dbReference type="NCBI Taxonomy" id="3483"/>
    <lineage>
        <taxon>Eukaryota</taxon>
        <taxon>Viridiplantae</taxon>
        <taxon>Streptophyta</taxon>
        <taxon>Embryophyta</taxon>
        <taxon>Tracheophyta</taxon>
        <taxon>Spermatophyta</taxon>
        <taxon>Magnoliopsida</taxon>
        <taxon>eudicotyledons</taxon>
        <taxon>Gunneridae</taxon>
        <taxon>Pentapetalae</taxon>
        <taxon>rosids</taxon>
        <taxon>fabids</taxon>
        <taxon>Rosales</taxon>
        <taxon>Cannabaceae</taxon>
        <taxon>Cannabis</taxon>
    </lineage>
</organism>
<dbReference type="AlphaFoldDB" id="A0A7J6I687"/>
<accession>A0A7J6I687</accession>
<protein>
    <submittedName>
        <fullName evidence="1">Uncharacterized protein</fullName>
    </submittedName>
</protein>
<dbReference type="EMBL" id="JAATIQ010000009">
    <property type="protein sequence ID" value="KAF4402170.1"/>
    <property type="molecule type" value="Genomic_DNA"/>
</dbReference>
<sequence length="94" mass="10814">MLEMTKDFIILRRAYVPVEIISQAFPSSAISLYYHSEKLAIAFAPWKTKNEATIIKLLGTLDLPPKLLEEKSMLEMTKDFIILRRAYVPVEIIS</sequence>
<comment type="caution">
    <text evidence="1">The sequence shown here is derived from an EMBL/GenBank/DDBJ whole genome shotgun (WGS) entry which is preliminary data.</text>
</comment>
<proteinExistence type="predicted"/>
<dbReference type="Proteomes" id="UP000583929">
    <property type="component" value="Unassembled WGS sequence"/>
</dbReference>
<reference evidence="1 2" key="1">
    <citation type="journal article" date="2020" name="bioRxiv">
        <title>Sequence and annotation of 42 cannabis genomes reveals extensive copy number variation in cannabinoid synthesis and pathogen resistance genes.</title>
        <authorList>
            <person name="Mckernan K.J."/>
            <person name="Helbert Y."/>
            <person name="Kane L.T."/>
            <person name="Ebling H."/>
            <person name="Zhang L."/>
            <person name="Liu B."/>
            <person name="Eaton Z."/>
            <person name="Mclaughlin S."/>
            <person name="Kingan S."/>
            <person name="Baybayan P."/>
            <person name="Concepcion G."/>
            <person name="Jordan M."/>
            <person name="Riva A."/>
            <person name="Barbazuk W."/>
            <person name="Harkins T."/>
        </authorList>
    </citation>
    <scope>NUCLEOTIDE SEQUENCE [LARGE SCALE GENOMIC DNA]</scope>
    <source>
        <strain evidence="2">cv. Jamaican Lion 4</strain>
        <tissue evidence="1">Leaf</tissue>
    </source>
</reference>
<keyword evidence="2" id="KW-1185">Reference proteome</keyword>
<name>A0A7J6I687_CANSA</name>
<gene>
    <name evidence="1" type="ORF">G4B88_017682</name>
</gene>